<dbReference type="PROSITE" id="PS50949">
    <property type="entry name" value="HTH_GNTR"/>
    <property type="match status" value="1"/>
</dbReference>
<dbReference type="InterPro" id="IPR036390">
    <property type="entry name" value="WH_DNA-bd_sf"/>
</dbReference>
<dbReference type="GO" id="GO:0045892">
    <property type="term" value="P:negative regulation of DNA-templated transcription"/>
    <property type="evidence" value="ECO:0007669"/>
    <property type="project" value="TreeGrafter"/>
</dbReference>
<dbReference type="SUPFAM" id="SSF46785">
    <property type="entry name" value="Winged helix' DNA-binding domain"/>
    <property type="match status" value="1"/>
</dbReference>
<dbReference type="SMART" id="SM00345">
    <property type="entry name" value="HTH_GNTR"/>
    <property type="match status" value="1"/>
</dbReference>
<dbReference type="RefSeq" id="WP_071719675.1">
    <property type="nucleotide sequence ID" value="NZ_CBCSHB010000021.1"/>
</dbReference>
<dbReference type="SUPFAM" id="SSF64288">
    <property type="entry name" value="Chorismate lyase-like"/>
    <property type="match status" value="1"/>
</dbReference>
<evidence type="ECO:0000256" key="2">
    <source>
        <dbReference type="ARBA" id="ARBA00023125"/>
    </source>
</evidence>
<dbReference type="EMBL" id="MAOI01000087">
    <property type="protein sequence ID" value="OJD76501.1"/>
    <property type="molecule type" value="Genomic_DNA"/>
</dbReference>
<dbReference type="InterPro" id="IPR011663">
    <property type="entry name" value="UTRA"/>
</dbReference>
<dbReference type="Pfam" id="PF00392">
    <property type="entry name" value="GntR"/>
    <property type="match status" value="1"/>
</dbReference>
<evidence type="ECO:0000256" key="3">
    <source>
        <dbReference type="ARBA" id="ARBA00023163"/>
    </source>
</evidence>
<dbReference type="Gene3D" id="1.10.10.10">
    <property type="entry name" value="Winged helix-like DNA-binding domain superfamily/Winged helix DNA-binding domain"/>
    <property type="match status" value="1"/>
</dbReference>
<evidence type="ECO:0000259" key="4">
    <source>
        <dbReference type="PROSITE" id="PS50949"/>
    </source>
</evidence>
<sequence length="239" mass="28309">MIEKDNRIPLYYQLLDIIVELIETGKLQEHDKLPSERELCEIHDVSRTTVRQTMQELEKEGYIYKKHGKGSFVSPRVFNQSLVRFYSFTEEMKKFGKVPSSKVVSFTIMNCDKKIAKIMKLEFEEEVYQITRLRLADKEPMLFETSYIPVKFFPYLTKTELEETPMYEIFRAKYQVHITRAVENFKAIAANEDHAKWLQVQANEPSLLLERIAYAKENIMEYTETIARGDKFTYTVELQ</sequence>
<dbReference type="AlphaFoldDB" id="A0A1J9VK21"/>
<keyword evidence="1" id="KW-0805">Transcription regulation</keyword>
<dbReference type="InterPro" id="IPR000524">
    <property type="entry name" value="Tscrpt_reg_HTH_GntR"/>
</dbReference>
<evidence type="ECO:0000313" key="5">
    <source>
        <dbReference type="EMBL" id="OJD76501.1"/>
    </source>
</evidence>
<dbReference type="CDD" id="cd07377">
    <property type="entry name" value="WHTH_GntR"/>
    <property type="match status" value="1"/>
</dbReference>
<dbReference type="PANTHER" id="PTHR44846">
    <property type="entry name" value="MANNOSYL-D-GLYCERATE TRANSPORT/METABOLISM SYSTEM REPRESSOR MNGR-RELATED"/>
    <property type="match status" value="1"/>
</dbReference>
<organism evidence="5 6">
    <name type="scientific">Bacillus paramycoides</name>
    <dbReference type="NCBI Taxonomy" id="2026194"/>
    <lineage>
        <taxon>Bacteria</taxon>
        <taxon>Bacillati</taxon>
        <taxon>Bacillota</taxon>
        <taxon>Bacilli</taxon>
        <taxon>Bacillales</taxon>
        <taxon>Bacillaceae</taxon>
        <taxon>Bacillus</taxon>
        <taxon>Bacillus cereus group</taxon>
    </lineage>
</organism>
<dbReference type="PRINTS" id="PR00035">
    <property type="entry name" value="HTHGNTR"/>
</dbReference>
<dbReference type="InterPro" id="IPR028978">
    <property type="entry name" value="Chorismate_lyase_/UTRA_dom_sf"/>
</dbReference>
<dbReference type="Gene3D" id="3.40.1410.10">
    <property type="entry name" value="Chorismate lyase-like"/>
    <property type="match status" value="1"/>
</dbReference>
<dbReference type="PANTHER" id="PTHR44846:SF1">
    <property type="entry name" value="MANNOSYL-D-GLYCERATE TRANSPORT_METABOLISM SYSTEM REPRESSOR MNGR-RELATED"/>
    <property type="match status" value="1"/>
</dbReference>
<keyword evidence="3" id="KW-0804">Transcription</keyword>
<proteinExistence type="predicted"/>
<dbReference type="InterPro" id="IPR036388">
    <property type="entry name" value="WH-like_DNA-bd_sf"/>
</dbReference>
<reference evidence="5 6" key="1">
    <citation type="submission" date="2016-06" db="EMBL/GenBank/DDBJ databases">
        <title>First insights into the genetic diversity and population structure of in the Bacillus cereus group bacteria from diverse marine environments.</title>
        <authorList>
            <person name="Liu Y."/>
            <person name="Lai Q."/>
            <person name="Shao Z."/>
        </authorList>
    </citation>
    <scope>NUCLEOTIDE SEQUENCE [LARGE SCALE GENOMIC DNA]</scope>
    <source>
        <strain evidence="5 6">NH24A2</strain>
    </source>
</reference>
<evidence type="ECO:0000313" key="6">
    <source>
        <dbReference type="Proteomes" id="UP000182788"/>
    </source>
</evidence>
<evidence type="ECO:0000256" key="1">
    <source>
        <dbReference type="ARBA" id="ARBA00023015"/>
    </source>
</evidence>
<dbReference type="SMART" id="SM00866">
    <property type="entry name" value="UTRA"/>
    <property type="match status" value="1"/>
</dbReference>
<protein>
    <submittedName>
        <fullName evidence="5">GntR family transcriptional regulator</fullName>
    </submittedName>
</protein>
<dbReference type="Pfam" id="PF07702">
    <property type="entry name" value="UTRA"/>
    <property type="match status" value="1"/>
</dbReference>
<gene>
    <name evidence="5" type="ORF">BAU28_15910</name>
</gene>
<name>A0A1J9VK21_9BACI</name>
<feature type="domain" description="HTH gntR-type" evidence="4">
    <location>
        <begin position="8"/>
        <end position="76"/>
    </location>
</feature>
<dbReference type="GeneID" id="87593604"/>
<comment type="caution">
    <text evidence="5">The sequence shown here is derived from an EMBL/GenBank/DDBJ whole genome shotgun (WGS) entry which is preliminary data.</text>
</comment>
<dbReference type="GO" id="GO:0003700">
    <property type="term" value="F:DNA-binding transcription factor activity"/>
    <property type="evidence" value="ECO:0007669"/>
    <property type="project" value="InterPro"/>
</dbReference>
<accession>A0A1J9VK21</accession>
<dbReference type="GO" id="GO:0003677">
    <property type="term" value="F:DNA binding"/>
    <property type="evidence" value="ECO:0007669"/>
    <property type="project" value="UniProtKB-KW"/>
</dbReference>
<dbReference type="InterPro" id="IPR050679">
    <property type="entry name" value="Bact_HTH_transcr_reg"/>
</dbReference>
<dbReference type="Proteomes" id="UP000182788">
    <property type="component" value="Unassembled WGS sequence"/>
</dbReference>
<keyword evidence="2" id="KW-0238">DNA-binding</keyword>